<dbReference type="EMBL" id="PGCJ01000234">
    <property type="protein sequence ID" value="PLW36745.1"/>
    <property type="molecule type" value="Genomic_DNA"/>
</dbReference>
<dbReference type="PANTHER" id="PTHR36183:SF2">
    <property type="entry name" value="BETA-GLUCURONIDASE C-TERMINAL DOMAIN-CONTAINING PROTEIN"/>
    <property type="match status" value="1"/>
</dbReference>
<accession>A0A2N5UG77</accession>
<dbReference type="Pfam" id="PF16862">
    <property type="entry name" value="Glyco_hydro_79C"/>
    <property type="match status" value="1"/>
</dbReference>
<evidence type="ECO:0000313" key="3">
    <source>
        <dbReference type="EMBL" id="PLW36745.1"/>
    </source>
</evidence>
<feature type="domain" description="Beta-glucuronidase C-terminal" evidence="2">
    <location>
        <begin position="419"/>
        <end position="526"/>
    </location>
</feature>
<protein>
    <recommendedName>
        <fullName evidence="2">Beta-glucuronidase C-terminal domain-containing protein</fullName>
    </recommendedName>
</protein>
<dbReference type="InterPro" id="IPR031728">
    <property type="entry name" value="GlcAase_C"/>
</dbReference>
<sequence>MFKEHLFFISLLNFHALILASAAGVITLRFDRQWALLPIRSPHPLGLSFEFFAFPSYMTEVKQTAQCLLNLEEAYGAPPAIRIGGTTQAVYDPKQTQPIRYSLAPGETVPRKITFGPRFIELASDLKGTAKGVTDVTSAAPTDTLCLCSNVSVGPADIKSVWATDVTSVASGRRLNRQSGDQANTGLAALNAVQTMKNLYAIELGNEPEYWGRSSPEARGKRWTPEADQKSQTAWQQVISKKVNRPRLIQAGIFLSPPRWSVQQLAPQEGQNIAYVNSFGGHAYPQSACGRSVASLPKLMAHSEIVRFVRRFKPEVLAAMKVHRPYHFSETNSATCGGRGISATFGAGLWLVDYVFQSLILGVHRLYFHQGTINHSPYSFWNQTKISAPYYGAYFTALALRGASQIGVVDTTDPNVAVYSMWKCKQMIRLVVYNSKFQDDKASFSSPEDRVKIDHLPDGVSSARLLRLTAKHAFIRAGGPERGQIQIGGAYFDDNTCKISSPPKYETVAVEKGSLELGIHQSEMIIIELDRKDLHSC</sequence>
<feature type="compositionally biased region" description="Basic and acidic residues" evidence="1">
    <location>
        <begin position="216"/>
        <end position="229"/>
    </location>
</feature>
<dbReference type="Gene3D" id="3.20.20.80">
    <property type="entry name" value="Glycosidases"/>
    <property type="match status" value="1"/>
</dbReference>
<dbReference type="InterPro" id="IPR052974">
    <property type="entry name" value="GH79_Enzymes"/>
</dbReference>
<dbReference type="STRING" id="200324.A0A2N5UG77"/>
<keyword evidence="4" id="KW-1185">Reference proteome</keyword>
<gene>
    <name evidence="3" type="ORF">PCANC_14606</name>
</gene>
<dbReference type="OrthoDB" id="2831684at2759"/>
<name>A0A2N5UG77_9BASI</name>
<comment type="caution">
    <text evidence="3">The sequence shown here is derived from an EMBL/GenBank/DDBJ whole genome shotgun (WGS) entry which is preliminary data.</text>
</comment>
<proteinExistence type="predicted"/>
<reference evidence="3 4" key="1">
    <citation type="submission" date="2017-11" db="EMBL/GenBank/DDBJ databases">
        <title>De novo assembly and phasing of dikaryotic genomes from two isolates of Puccinia coronata f. sp. avenae, the causal agent of oat crown rust.</title>
        <authorList>
            <person name="Miller M.E."/>
            <person name="Zhang Y."/>
            <person name="Omidvar V."/>
            <person name="Sperschneider J."/>
            <person name="Schwessinger B."/>
            <person name="Raley C."/>
            <person name="Palmer J.M."/>
            <person name="Garnica D."/>
            <person name="Upadhyaya N."/>
            <person name="Rathjen J."/>
            <person name="Taylor J.M."/>
            <person name="Park R.F."/>
            <person name="Dodds P.N."/>
            <person name="Hirsch C.D."/>
            <person name="Kianian S.F."/>
            <person name="Figueroa M."/>
        </authorList>
    </citation>
    <scope>NUCLEOTIDE SEQUENCE [LARGE SCALE GENOMIC DNA]</scope>
    <source>
        <strain evidence="3">12NC29</strain>
    </source>
</reference>
<evidence type="ECO:0000313" key="4">
    <source>
        <dbReference type="Proteomes" id="UP000235388"/>
    </source>
</evidence>
<evidence type="ECO:0000256" key="1">
    <source>
        <dbReference type="SAM" id="MobiDB-lite"/>
    </source>
</evidence>
<feature type="region of interest" description="Disordered" evidence="1">
    <location>
        <begin position="211"/>
        <end position="230"/>
    </location>
</feature>
<dbReference type="AlphaFoldDB" id="A0A2N5UG77"/>
<dbReference type="SUPFAM" id="SSF51445">
    <property type="entry name" value="(Trans)glycosidases"/>
    <property type="match status" value="1"/>
</dbReference>
<organism evidence="3 4">
    <name type="scientific">Puccinia coronata f. sp. avenae</name>
    <dbReference type="NCBI Taxonomy" id="200324"/>
    <lineage>
        <taxon>Eukaryota</taxon>
        <taxon>Fungi</taxon>
        <taxon>Dikarya</taxon>
        <taxon>Basidiomycota</taxon>
        <taxon>Pucciniomycotina</taxon>
        <taxon>Pucciniomycetes</taxon>
        <taxon>Pucciniales</taxon>
        <taxon>Pucciniaceae</taxon>
        <taxon>Puccinia</taxon>
    </lineage>
</organism>
<dbReference type="InterPro" id="IPR017853">
    <property type="entry name" value="GH"/>
</dbReference>
<evidence type="ECO:0000259" key="2">
    <source>
        <dbReference type="Pfam" id="PF16862"/>
    </source>
</evidence>
<dbReference type="Proteomes" id="UP000235388">
    <property type="component" value="Unassembled WGS sequence"/>
</dbReference>
<dbReference type="PANTHER" id="PTHR36183">
    <property type="entry name" value="BETA-GLUCURONIDASE"/>
    <property type="match status" value="1"/>
</dbReference>